<comment type="caution">
    <text evidence="1">The sequence shown here is derived from an EMBL/GenBank/DDBJ whole genome shotgun (WGS) entry which is preliminary data.</text>
</comment>
<name>A0AAD9EAJ0_9PEZI</name>
<dbReference type="AlphaFoldDB" id="A0AAD9EAJ0"/>
<sequence length="77" mass="8274">MGLTCLKKDLGYLYFSGKGTLPFCHRPQCSSYLGSSLAGTAAEQGPRAHPSARPPTLGSWWEGCCESLQQEPAQEGQ</sequence>
<organism evidence="1 2">
    <name type="scientific">Colletotrichum chrysophilum</name>
    <dbReference type="NCBI Taxonomy" id="1836956"/>
    <lineage>
        <taxon>Eukaryota</taxon>
        <taxon>Fungi</taxon>
        <taxon>Dikarya</taxon>
        <taxon>Ascomycota</taxon>
        <taxon>Pezizomycotina</taxon>
        <taxon>Sordariomycetes</taxon>
        <taxon>Hypocreomycetidae</taxon>
        <taxon>Glomerellales</taxon>
        <taxon>Glomerellaceae</taxon>
        <taxon>Colletotrichum</taxon>
        <taxon>Colletotrichum gloeosporioides species complex</taxon>
    </lineage>
</organism>
<proteinExistence type="predicted"/>
<evidence type="ECO:0000313" key="2">
    <source>
        <dbReference type="Proteomes" id="UP001243330"/>
    </source>
</evidence>
<protein>
    <submittedName>
        <fullName evidence="1">Uncharacterized protein</fullName>
    </submittedName>
</protein>
<dbReference type="EMBL" id="JAQOWY010000478">
    <property type="protein sequence ID" value="KAK1841470.1"/>
    <property type="molecule type" value="Genomic_DNA"/>
</dbReference>
<evidence type="ECO:0000313" key="1">
    <source>
        <dbReference type="EMBL" id="KAK1841470.1"/>
    </source>
</evidence>
<keyword evidence="2" id="KW-1185">Reference proteome</keyword>
<gene>
    <name evidence="1" type="ORF">CCHR01_15893</name>
</gene>
<accession>A0AAD9EAJ0</accession>
<reference evidence="1" key="1">
    <citation type="submission" date="2023-01" db="EMBL/GenBank/DDBJ databases">
        <title>Colletotrichum chrysophilum M932 genome sequence.</title>
        <authorList>
            <person name="Baroncelli R."/>
        </authorList>
    </citation>
    <scope>NUCLEOTIDE SEQUENCE</scope>
    <source>
        <strain evidence="1">M932</strain>
    </source>
</reference>
<dbReference type="Proteomes" id="UP001243330">
    <property type="component" value="Unassembled WGS sequence"/>
</dbReference>